<name>A0A482X183_LAOST</name>
<keyword evidence="13" id="KW-1185">Reference proteome</keyword>
<dbReference type="SMART" id="SM00487">
    <property type="entry name" value="DEXDc"/>
    <property type="match status" value="1"/>
</dbReference>
<feature type="short sequence motif" description="Q motif" evidence="7">
    <location>
        <begin position="116"/>
        <end position="144"/>
    </location>
</feature>
<evidence type="ECO:0000256" key="4">
    <source>
        <dbReference type="ARBA" id="ARBA00022806"/>
    </source>
</evidence>
<sequence>MGRYDRRRSRSRSRDRRDRDRYIDRDRRRDRSRSRERFRGGRGSGGGGGGGGGGRRGQAGASLRKPRWDLSRLEPFKKDFYLPHEDVVDRSVEEVERYRKEKEITLKGKNIPDPVLTFEEANFPDYVMKEMDRLGFKQPTAIQAQGWPIALSGKDMVGIASTGSGKTMAYILPALVHIRNQARLQRGDGPIALILSPTRELAQQIQQVAKDVGETSDIRNTCIFGGAPKSGQARDLDRGVEIVIATPGRLLDFLETNRTNLKRCTYLVLDEADRMLDMGFEPQIRKIIEQIRPDRQVLMWSATWPKEVRNLAEEFLKDYIQVNIGSLQLSANHNILQIVEICHESDKEYKLCSLLKEIMSEKENKTIVFIERKKRVDEITRKIKRDGWSACCIHGDKSQSEREYVLQDFRSGRYPILVATDVAARGLDVEDVKFVINFDYPNNSEDYVHRIGRTGRSQRTGTAYTFFTNNNAKQASDLIAVLKEANQTVNPKLLDLADNFRGGRGGRYGRWRGRGGRGGRGRSQSVSPLGGRRSSRSRSIESKSSRSRSRDSSRSSRSLSSSRSRSPPEKERDRDRCKRRHRGGRRERDRSRSRSAQRTSNREGKSKPSSSSSPAQVNGTAPHNINSRETPTHQPPPIPLSHPPRPVSHQPGPVSHPPISVSLKPGPVPYPPCPVSHQPVSQPPLPMSNRPQTVSHPPIAVSHQPPPVLQPQIPVSHPPLPVSYRPPPLPQQQTPVSHRPPPVSYPPPHPLLQPPLPVSHPPPLPPTHQPPLPPSVPPPRLPPTPLSVAPPATNGLLPSSFFLSPPPPPPPSYPLR</sequence>
<reference evidence="12 13" key="1">
    <citation type="journal article" date="2017" name="Gigascience">
        <title>Genome sequence of the small brown planthopper, Laodelphax striatellus.</title>
        <authorList>
            <person name="Zhu J."/>
            <person name="Jiang F."/>
            <person name="Wang X."/>
            <person name="Yang P."/>
            <person name="Bao Y."/>
            <person name="Zhao W."/>
            <person name="Wang W."/>
            <person name="Lu H."/>
            <person name="Wang Q."/>
            <person name="Cui N."/>
            <person name="Li J."/>
            <person name="Chen X."/>
            <person name="Luo L."/>
            <person name="Yu J."/>
            <person name="Kang L."/>
            <person name="Cui F."/>
        </authorList>
    </citation>
    <scope>NUCLEOTIDE SEQUENCE [LARGE SCALE GENOMIC DNA]</scope>
    <source>
        <strain evidence="12">Lst14</strain>
    </source>
</reference>
<dbReference type="InterPro" id="IPR027417">
    <property type="entry name" value="P-loop_NTPase"/>
</dbReference>
<evidence type="ECO:0000256" key="7">
    <source>
        <dbReference type="PROSITE-ProRule" id="PRU00552"/>
    </source>
</evidence>
<evidence type="ECO:0000313" key="13">
    <source>
        <dbReference type="Proteomes" id="UP000291343"/>
    </source>
</evidence>
<feature type="compositionally biased region" description="Pro residues" evidence="8">
    <location>
        <begin position="738"/>
        <end position="785"/>
    </location>
</feature>
<organism evidence="12 13">
    <name type="scientific">Laodelphax striatellus</name>
    <name type="common">Small brown planthopper</name>
    <name type="synonym">Delphax striatella</name>
    <dbReference type="NCBI Taxonomy" id="195883"/>
    <lineage>
        <taxon>Eukaryota</taxon>
        <taxon>Metazoa</taxon>
        <taxon>Ecdysozoa</taxon>
        <taxon>Arthropoda</taxon>
        <taxon>Hexapoda</taxon>
        <taxon>Insecta</taxon>
        <taxon>Pterygota</taxon>
        <taxon>Neoptera</taxon>
        <taxon>Paraneoptera</taxon>
        <taxon>Hemiptera</taxon>
        <taxon>Auchenorrhyncha</taxon>
        <taxon>Fulgoroidea</taxon>
        <taxon>Delphacidae</taxon>
        <taxon>Criomorphinae</taxon>
        <taxon>Laodelphax</taxon>
    </lineage>
</organism>
<dbReference type="Pfam" id="PF00271">
    <property type="entry name" value="Helicase_C"/>
    <property type="match status" value="1"/>
</dbReference>
<dbReference type="EC" id="3.6.4.13" evidence="1"/>
<keyword evidence="4" id="KW-0347">Helicase</keyword>
<evidence type="ECO:0000313" key="12">
    <source>
        <dbReference type="EMBL" id="RZF39316.1"/>
    </source>
</evidence>
<feature type="domain" description="Helicase ATP-binding" evidence="9">
    <location>
        <begin position="147"/>
        <end position="322"/>
    </location>
</feature>
<dbReference type="OrthoDB" id="196131at2759"/>
<feature type="compositionally biased region" description="Pro residues" evidence="8">
    <location>
        <begin position="633"/>
        <end position="646"/>
    </location>
</feature>
<feature type="compositionally biased region" description="Basic residues" evidence="8">
    <location>
        <begin position="1"/>
        <end position="14"/>
    </location>
</feature>
<dbReference type="FunFam" id="3.40.50.300:FF:000008">
    <property type="entry name" value="ATP-dependent RNA helicase RhlB"/>
    <property type="match status" value="1"/>
</dbReference>
<dbReference type="PROSITE" id="PS51194">
    <property type="entry name" value="HELICASE_CTER"/>
    <property type="match status" value="1"/>
</dbReference>
<dbReference type="InterPro" id="IPR000629">
    <property type="entry name" value="RNA-helicase_DEAD-box_CS"/>
</dbReference>
<dbReference type="InParanoid" id="A0A482X183"/>
<evidence type="ECO:0000256" key="5">
    <source>
        <dbReference type="ARBA" id="ARBA00022840"/>
    </source>
</evidence>
<feature type="region of interest" description="Disordered" evidence="8">
    <location>
        <begin position="1"/>
        <end position="64"/>
    </location>
</feature>
<feature type="compositionally biased region" description="Gly residues" evidence="8">
    <location>
        <begin position="41"/>
        <end position="57"/>
    </location>
</feature>
<dbReference type="GO" id="GO:0003724">
    <property type="term" value="F:RNA helicase activity"/>
    <property type="evidence" value="ECO:0007669"/>
    <property type="project" value="UniProtKB-EC"/>
</dbReference>
<dbReference type="SMART" id="SM00490">
    <property type="entry name" value="HELICc"/>
    <property type="match status" value="1"/>
</dbReference>
<dbReference type="EMBL" id="QKKF02019844">
    <property type="protein sequence ID" value="RZF39316.1"/>
    <property type="molecule type" value="Genomic_DNA"/>
</dbReference>
<protein>
    <recommendedName>
        <fullName evidence="1">RNA helicase</fullName>
        <ecNumber evidence="1">3.6.4.13</ecNumber>
    </recommendedName>
</protein>
<dbReference type="PROSITE" id="PS51192">
    <property type="entry name" value="HELICASE_ATP_BIND_1"/>
    <property type="match status" value="1"/>
</dbReference>
<proteinExistence type="predicted"/>
<feature type="compositionally biased region" description="Basic and acidic residues" evidence="8">
    <location>
        <begin position="566"/>
        <end position="576"/>
    </location>
</feature>
<dbReference type="Gene3D" id="3.40.50.300">
    <property type="entry name" value="P-loop containing nucleotide triphosphate hydrolases"/>
    <property type="match status" value="2"/>
</dbReference>
<feature type="domain" description="DEAD-box RNA helicase Q" evidence="11">
    <location>
        <begin position="116"/>
        <end position="144"/>
    </location>
</feature>
<feature type="compositionally biased region" description="Pro residues" evidence="8">
    <location>
        <begin position="716"/>
        <end position="730"/>
    </location>
</feature>
<comment type="caution">
    <text evidence="12">The sequence shown here is derived from an EMBL/GenBank/DDBJ whole genome shotgun (WGS) entry which is preliminary data.</text>
</comment>
<dbReference type="GO" id="GO:0016787">
    <property type="term" value="F:hydrolase activity"/>
    <property type="evidence" value="ECO:0007669"/>
    <property type="project" value="UniProtKB-KW"/>
</dbReference>
<dbReference type="GO" id="GO:0031047">
    <property type="term" value="P:regulatory ncRNA-mediated gene silencing"/>
    <property type="evidence" value="ECO:0007669"/>
    <property type="project" value="UniProtKB-ARBA"/>
</dbReference>
<accession>A0A482X183</accession>
<feature type="domain" description="Helicase C-terminal" evidence="10">
    <location>
        <begin position="350"/>
        <end position="497"/>
    </location>
</feature>
<dbReference type="PANTHER" id="PTHR47958">
    <property type="entry name" value="ATP-DEPENDENT RNA HELICASE DBP3"/>
    <property type="match status" value="1"/>
</dbReference>
<dbReference type="AlphaFoldDB" id="A0A482X183"/>
<gene>
    <name evidence="12" type="ORF">LSTR_LSTR000837</name>
</gene>
<dbReference type="GO" id="GO:0003676">
    <property type="term" value="F:nucleic acid binding"/>
    <property type="evidence" value="ECO:0007669"/>
    <property type="project" value="InterPro"/>
</dbReference>
<comment type="catalytic activity">
    <reaction evidence="6">
        <text>ATP + H2O = ADP + phosphate + H(+)</text>
        <dbReference type="Rhea" id="RHEA:13065"/>
        <dbReference type="ChEBI" id="CHEBI:15377"/>
        <dbReference type="ChEBI" id="CHEBI:15378"/>
        <dbReference type="ChEBI" id="CHEBI:30616"/>
        <dbReference type="ChEBI" id="CHEBI:43474"/>
        <dbReference type="ChEBI" id="CHEBI:456216"/>
        <dbReference type="EC" id="3.6.4.13"/>
    </reaction>
</comment>
<evidence type="ECO:0000256" key="8">
    <source>
        <dbReference type="SAM" id="MobiDB-lite"/>
    </source>
</evidence>
<feature type="compositionally biased region" description="Basic residues" evidence="8">
    <location>
        <begin position="507"/>
        <end position="520"/>
    </location>
</feature>
<dbReference type="InterPro" id="IPR014014">
    <property type="entry name" value="RNA_helicase_DEAD_Q_motif"/>
</dbReference>
<keyword evidence="5" id="KW-0067">ATP-binding</keyword>
<feature type="compositionally biased region" description="Pro residues" evidence="8">
    <location>
        <begin position="804"/>
        <end position="816"/>
    </location>
</feature>
<feature type="compositionally biased region" description="Basic and acidic residues" evidence="8">
    <location>
        <begin position="538"/>
        <end position="554"/>
    </location>
</feature>
<dbReference type="SMR" id="A0A482X183"/>
<dbReference type="PROSITE" id="PS51195">
    <property type="entry name" value="Q_MOTIF"/>
    <property type="match status" value="1"/>
</dbReference>
<dbReference type="PROSITE" id="PS00039">
    <property type="entry name" value="DEAD_ATP_HELICASE"/>
    <property type="match status" value="1"/>
</dbReference>
<feature type="compositionally biased region" description="Polar residues" evidence="8">
    <location>
        <begin position="615"/>
        <end position="629"/>
    </location>
</feature>
<dbReference type="Proteomes" id="UP000291343">
    <property type="component" value="Unassembled WGS sequence"/>
</dbReference>
<evidence type="ECO:0000256" key="6">
    <source>
        <dbReference type="ARBA" id="ARBA00047984"/>
    </source>
</evidence>
<evidence type="ECO:0000256" key="3">
    <source>
        <dbReference type="ARBA" id="ARBA00022801"/>
    </source>
</evidence>
<keyword evidence="3" id="KW-0378">Hydrolase</keyword>
<dbReference type="STRING" id="195883.A0A482X183"/>
<evidence type="ECO:0000256" key="2">
    <source>
        <dbReference type="ARBA" id="ARBA00022741"/>
    </source>
</evidence>
<dbReference type="SUPFAM" id="SSF52540">
    <property type="entry name" value="P-loop containing nucleoside triphosphate hydrolases"/>
    <property type="match status" value="1"/>
</dbReference>
<feature type="compositionally biased region" description="Low complexity" evidence="8">
    <location>
        <begin position="555"/>
        <end position="565"/>
    </location>
</feature>
<dbReference type="InterPro" id="IPR011545">
    <property type="entry name" value="DEAD/DEAH_box_helicase_dom"/>
</dbReference>
<dbReference type="CDD" id="cd18787">
    <property type="entry name" value="SF2_C_DEAD"/>
    <property type="match status" value="1"/>
</dbReference>
<evidence type="ECO:0000256" key="1">
    <source>
        <dbReference type="ARBA" id="ARBA00012552"/>
    </source>
</evidence>
<dbReference type="FunFam" id="3.40.50.300:FF:000079">
    <property type="entry name" value="probable ATP-dependent RNA helicase DDX17"/>
    <property type="match status" value="1"/>
</dbReference>
<dbReference type="GO" id="GO:0005524">
    <property type="term" value="F:ATP binding"/>
    <property type="evidence" value="ECO:0007669"/>
    <property type="project" value="UniProtKB-KW"/>
</dbReference>
<dbReference type="Pfam" id="PF00270">
    <property type="entry name" value="DEAD"/>
    <property type="match status" value="1"/>
</dbReference>
<feature type="compositionally biased region" description="Low complexity" evidence="8">
    <location>
        <begin position="786"/>
        <end position="803"/>
    </location>
</feature>
<dbReference type="InterPro" id="IPR001650">
    <property type="entry name" value="Helicase_C-like"/>
</dbReference>
<dbReference type="InterPro" id="IPR014001">
    <property type="entry name" value="Helicase_ATP-bd"/>
</dbReference>
<feature type="compositionally biased region" description="Basic and acidic residues" evidence="8">
    <location>
        <begin position="15"/>
        <end position="39"/>
    </location>
</feature>
<evidence type="ECO:0000259" key="10">
    <source>
        <dbReference type="PROSITE" id="PS51194"/>
    </source>
</evidence>
<evidence type="ECO:0000259" key="9">
    <source>
        <dbReference type="PROSITE" id="PS51192"/>
    </source>
</evidence>
<feature type="region of interest" description="Disordered" evidence="8">
    <location>
        <begin position="504"/>
        <end position="816"/>
    </location>
</feature>
<keyword evidence="2" id="KW-0547">Nucleotide-binding</keyword>
<evidence type="ECO:0000259" key="11">
    <source>
        <dbReference type="PROSITE" id="PS51195"/>
    </source>
</evidence>